<keyword evidence="10" id="KW-1185">Reference proteome</keyword>
<keyword evidence="2" id="KW-0132">Cell division</keyword>
<keyword evidence="4 8" id="KW-1133">Transmembrane helix</keyword>
<evidence type="ECO:0008006" key="11">
    <source>
        <dbReference type="Google" id="ProtNLM"/>
    </source>
</evidence>
<name>W4LK45_9BACT</name>
<dbReference type="PATRIC" id="fig|1429439.4.peg.7251"/>
<dbReference type="InterPro" id="IPR007060">
    <property type="entry name" value="FtsL/DivIC"/>
</dbReference>
<proteinExistence type="predicted"/>
<comment type="caution">
    <text evidence="9">The sequence shown here is derived from an EMBL/GenBank/DDBJ whole genome shotgun (WGS) entry which is preliminary data.</text>
</comment>
<dbReference type="InterPro" id="IPR023081">
    <property type="entry name" value="Cell_div_FtsB"/>
</dbReference>
<reference evidence="9 10" key="1">
    <citation type="journal article" date="2014" name="Nature">
        <title>An environmental bacterial taxon with a large and distinct metabolic repertoire.</title>
        <authorList>
            <person name="Wilson M.C."/>
            <person name="Mori T."/>
            <person name="Ruckert C."/>
            <person name="Uria A.R."/>
            <person name="Helf M.J."/>
            <person name="Takada K."/>
            <person name="Gernert C."/>
            <person name="Steffens U.A."/>
            <person name="Heycke N."/>
            <person name="Schmitt S."/>
            <person name="Rinke C."/>
            <person name="Helfrich E.J."/>
            <person name="Brachmann A.O."/>
            <person name="Gurgui C."/>
            <person name="Wakimoto T."/>
            <person name="Kracht M."/>
            <person name="Crusemann M."/>
            <person name="Hentschel U."/>
            <person name="Abe I."/>
            <person name="Matsunaga S."/>
            <person name="Kalinowski J."/>
            <person name="Takeyama H."/>
            <person name="Piel J."/>
        </authorList>
    </citation>
    <scope>NUCLEOTIDE SEQUENCE [LARGE SCALE GENOMIC DNA]</scope>
    <source>
        <strain evidence="10">TSY2</strain>
    </source>
</reference>
<evidence type="ECO:0000256" key="1">
    <source>
        <dbReference type="ARBA" id="ARBA00022475"/>
    </source>
</evidence>
<feature type="region of interest" description="Disordered" evidence="7">
    <location>
        <begin position="1"/>
        <end position="23"/>
    </location>
</feature>
<keyword evidence="5 8" id="KW-0472">Membrane</keyword>
<dbReference type="EMBL" id="AZHX01001981">
    <property type="protein sequence ID" value="ETW98085.1"/>
    <property type="molecule type" value="Genomic_DNA"/>
</dbReference>
<dbReference type="Pfam" id="PF04977">
    <property type="entry name" value="DivIC"/>
    <property type="match status" value="1"/>
</dbReference>
<dbReference type="PANTHER" id="PTHR37485">
    <property type="entry name" value="CELL DIVISION PROTEIN FTSB"/>
    <property type="match status" value="1"/>
</dbReference>
<evidence type="ECO:0000256" key="7">
    <source>
        <dbReference type="SAM" id="MobiDB-lite"/>
    </source>
</evidence>
<evidence type="ECO:0000313" key="9">
    <source>
        <dbReference type="EMBL" id="ETW98085.1"/>
    </source>
</evidence>
<evidence type="ECO:0000256" key="6">
    <source>
        <dbReference type="ARBA" id="ARBA00023306"/>
    </source>
</evidence>
<dbReference type="GO" id="GO:0030428">
    <property type="term" value="C:cell septum"/>
    <property type="evidence" value="ECO:0007669"/>
    <property type="project" value="TreeGrafter"/>
</dbReference>
<gene>
    <name evidence="9" type="ORF">ETSY2_43355</name>
</gene>
<evidence type="ECO:0000256" key="2">
    <source>
        <dbReference type="ARBA" id="ARBA00022618"/>
    </source>
</evidence>
<feature type="compositionally biased region" description="Low complexity" evidence="7">
    <location>
        <begin position="1"/>
        <end position="19"/>
    </location>
</feature>
<keyword evidence="3 8" id="KW-0812">Transmembrane</keyword>
<evidence type="ECO:0000256" key="8">
    <source>
        <dbReference type="SAM" id="Phobius"/>
    </source>
</evidence>
<protein>
    <recommendedName>
        <fullName evidence="11">Septum formation initiator</fullName>
    </recommendedName>
</protein>
<keyword evidence="6" id="KW-0131">Cell cycle</keyword>
<evidence type="ECO:0000256" key="5">
    <source>
        <dbReference type="ARBA" id="ARBA00023136"/>
    </source>
</evidence>
<dbReference type="AlphaFoldDB" id="W4LK45"/>
<dbReference type="GO" id="GO:0043093">
    <property type="term" value="P:FtsZ-dependent cytokinesis"/>
    <property type="evidence" value="ECO:0007669"/>
    <property type="project" value="TreeGrafter"/>
</dbReference>
<accession>W4LK45</accession>
<keyword evidence="1" id="KW-1003">Cell membrane</keyword>
<evidence type="ECO:0000313" key="10">
    <source>
        <dbReference type="Proteomes" id="UP000019140"/>
    </source>
</evidence>
<dbReference type="HOGENOM" id="CLU_2045398_0_0_7"/>
<evidence type="ECO:0000256" key="4">
    <source>
        <dbReference type="ARBA" id="ARBA00022989"/>
    </source>
</evidence>
<feature type="transmembrane region" description="Helical" evidence="8">
    <location>
        <begin position="30"/>
        <end position="52"/>
    </location>
</feature>
<organism evidence="9 10">
    <name type="scientific">Candidatus Entotheonella gemina</name>
    <dbReference type="NCBI Taxonomy" id="1429439"/>
    <lineage>
        <taxon>Bacteria</taxon>
        <taxon>Pseudomonadati</taxon>
        <taxon>Nitrospinota/Tectimicrobiota group</taxon>
        <taxon>Candidatus Tectimicrobiota</taxon>
        <taxon>Candidatus Entotheonellia</taxon>
        <taxon>Candidatus Entotheonellales</taxon>
        <taxon>Candidatus Entotheonellaceae</taxon>
        <taxon>Candidatus Entotheonella</taxon>
    </lineage>
</organism>
<dbReference type="PANTHER" id="PTHR37485:SF1">
    <property type="entry name" value="CELL DIVISION PROTEIN FTSB"/>
    <property type="match status" value="1"/>
</dbReference>
<evidence type="ECO:0000256" key="3">
    <source>
        <dbReference type="ARBA" id="ARBA00022692"/>
    </source>
</evidence>
<sequence length="120" mass="13702">MPRRQPSSESRESASTAPSDRPLRLLSGPAWLTVLLVCAGSFLLMMLALAIANDRGFLAMWRMQSEVVQLVHDVRKIEAVNDELLLNIERLRHDKGYIEKLAREELGLVRPEELVFEYVQ</sequence>
<dbReference type="Proteomes" id="UP000019140">
    <property type="component" value="Unassembled WGS sequence"/>
</dbReference>